<dbReference type="InterPro" id="IPR004692">
    <property type="entry name" value="SecG"/>
</dbReference>
<dbReference type="PRINTS" id="PR01651">
    <property type="entry name" value="SECGEXPORT"/>
</dbReference>
<sequence>MNTTFYIFLVLIVIVAFLLVVVIMVQNPKGGGLSSSFGGGGTQQLGGVQKTTDFLDKATWGLATLLLVLILLSNISIFGAEASESQVYDENATETTAPVTVPTTDGNTTTDDTPEE</sequence>
<evidence type="ECO:0000256" key="7">
    <source>
        <dbReference type="ARBA" id="ARBA00022989"/>
    </source>
</evidence>
<dbReference type="GO" id="GO:0009306">
    <property type="term" value="P:protein secretion"/>
    <property type="evidence" value="ECO:0007669"/>
    <property type="project" value="UniProtKB-UniRule"/>
</dbReference>
<comment type="similarity">
    <text evidence="2 10">Belongs to the SecG family.</text>
</comment>
<protein>
    <recommendedName>
        <fullName evidence="10">Protein-export membrane protein SecG</fullName>
    </recommendedName>
</protein>
<organism evidence="12 13">
    <name type="scientific">Dokdonia pacifica</name>
    <dbReference type="NCBI Taxonomy" id="1627892"/>
    <lineage>
        <taxon>Bacteria</taxon>
        <taxon>Pseudomonadati</taxon>
        <taxon>Bacteroidota</taxon>
        <taxon>Flavobacteriia</taxon>
        <taxon>Flavobacteriales</taxon>
        <taxon>Flavobacteriaceae</taxon>
        <taxon>Dokdonia</taxon>
    </lineage>
</organism>
<evidence type="ECO:0000256" key="4">
    <source>
        <dbReference type="ARBA" id="ARBA00022475"/>
    </source>
</evidence>
<dbReference type="RefSeq" id="WP_089373776.1">
    <property type="nucleotide sequence ID" value="NZ_BMEP01000008.1"/>
</dbReference>
<evidence type="ECO:0000256" key="3">
    <source>
        <dbReference type="ARBA" id="ARBA00022448"/>
    </source>
</evidence>
<keyword evidence="7 10" id="KW-1133">Transmembrane helix</keyword>
<dbReference type="GO" id="GO:0015450">
    <property type="term" value="F:protein-transporting ATPase activity"/>
    <property type="evidence" value="ECO:0007669"/>
    <property type="project" value="UniProtKB-UniRule"/>
</dbReference>
<evidence type="ECO:0000256" key="11">
    <source>
        <dbReference type="SAM" id="MobiDB-lite"/>
    </source>
</evidence>
<evidence type="ECO:0000256" key="8">
    <source>
        <dbReference type="ARBA" id="ARBA00023010"/>
    </source>
</evidence>
<evidence type="ECO:0000313" key="12">
    <source>
        <dbReference type="EMBL" id="SNS31938.1"/>
    </source>
</evidence>
<dbReference type="Proteomes" id="UP000198379">
    <property type="component" value="Unassembled WGS sequence"/>
</dbReference>
<dbReference type="PANTHER" id="PTHR34182">
    <property type="entry name" value="PROTEIN-EXPORT MEMBRANE PROTEIN SECG"/>
    <property type="match status" value="1"/>
</dbReference>
<comment type="function">
    <text evidence="10">Involved in protein export. Participates in an early event of protein translocation.</text>
</comment>
<feature type="region of interest" description="Disordered" evidence="11">
    <location>
        <begin position="87"/>
        <end position="116"/>
    </location>
</feature>
<keyword evidence="8 10" id="KW-0811">Translocation</keyword>
<comment type="subcellular location">
    <subcellularLocation>
        <location evidence="1 10">Cell membrane</location>
        <topology evidence="1 10">Multi-pass membrane protein</topology>
    </subcellularLocation>
</comment>
<dbReference type="Pfam" id="PF03840">
    <property type="entry name" value="SecG"/>
    <property type="match status" value="1"/>
</dbReference>
<accession>A0A239DJ95</accession>
<feature type="transmembrane region" description="Helical" evidence="10">
    <location>
        <begin position="60"/>
        <end position="80"/>
    </location>
</feature>
<dbReference type="GO" id="GO:0005886">
    <property type="term" value="C:plasma membrane"/>
    <property type="evidence" value="ECO:0007669"/>
    <property type="project" value="UniProtKB-SubCell"/>
</dbReference>
<evidence type="ECO:0000256" key="5">
    <source>
        <dbReference type="ARBA" id="ARBA00022692"/>
    </source>
</evidence>
<reference evidence="12 13" key="1">
    <citation type="submission" date="2017-06" db="EMBL/GenBank/DDBJ databases">
        <authorList>
            <person name="Kim H.J."/>
            <person name="Triplett B.A."/>
        </authorList>
    </citation>
    <scope>NUCLEOTIDE SEQUENCE [LARGE SCALE GENOMIC DNA]</scope>
    <source>
        <strain evidence="12 13">DSM 25597</strain>
    </source>
</reference>
<keyword evidence="5 10" id="KW-0812">Transmembrane</keyword>
<dbReference type="AlphaFoldDB" id="A0A239DJ95"/>
<keyword evidence="3 10" id="KW-0813">Transport</keyword>
<evidence type="ECO:0000256" key="1">
    <source>
        <dbReference type="ARBA" id="ARBA00004651"/>
    </source>
</evidence>
<feature type="transmembrane region" description="Helical" evidence="10">
    <location>
        <begin position="6"/>
        <end position="25"/>
    </location>
</feature>
<dbReference type="PANTHER" id="PTHR34182:SF1">
    <property type="entry name" value="PROTEIN-EXPORT MEMBRANE PROTEIN SECG"/>
    <property type="match status" value="1"/>
</dbReference>
<evidence type="ECO:0000256" key="2">
    <source>
        <dbReference type="ARBA" id="ARBA00008445"/>
    </source>
</evidence>
<keyword evidence="9 10" id="KW-0472">Membrane</keyword>
<dbReference type="EMBL" id="FZNY01000011">
    <property type="protein sequence ID" value="SNS31938.1"/>
    <property type="molecule type" value="Genomic_DNA"/>
</dbReference>
<feature type="compositionally biased region" description="Low complexity" evidence="11">
    <location>
        <begin position="93"/>
        <end position="116"/>
    </location>
</feature>
<evidence type="ECO:0000256" key="6">
    <source>
        <dbReference type="ARBA" id="ARBA00022927"/>
    </source>
</evidence>
<keyword evidence="13" id="KW-1185">Reference proteome</keyword>
<proteinExistence type="inferred from homology"/>
<keyword evidence="4 10" id="KW-1003">Cell membrane</keyword>
<evidence type="ECO:0000313" key="13">
    <source>
        <dbReference type="Proteomes" id="UP000198379"/>
    </source>
</evidence>
<evidence type="ECO:0000256" key="9">
    <source>
        <dbReference type="ARBA" id="ARBA00023136"/>
    </source>
</evidence>
<evidence type="ECO:0000256" key="10">
    <source>
        <dbReference type="RuleBase" id="RU365087"/>
    </source>
</evidence>
<gene>
    <name evidence="12" type="ORF">SAMN06265376_11123</name>
</gene>
<dbReference type="NCBIfam" id="TIGR00810">
    <property type="entry name" value="secG"/>
    <property type="match status" value="1"/>
</dbReference>
<dbReference type="GO" id="GO:0043952">
    <property type="term" value="P:protein transport by the Sec complex"/>
    <property type="evidence" value="ECO:0007669"/>
    <property type="project" value="TreeGrafter"/>
</dbReference>
<keyword evidence="6 10" id="KW-0653">Protein transport</keyword>
<dbReference type="GO" id="GO:0065002">
    <property type="term" value="P:intracellular protein transmembrane transport"/>
    <property type="evidence" value="ECO:0007669"/>
    <property type="project" value="TreeGrafter"/>
</dbReference>
<name>A0A239DJ95_9FLAO</name>